<feature type="compositionally biased region" description="Gly residues" evidence="2">
    <location>
        <begin position="179"/>
        <end position="189"/>
    </location>
</feature>
<feature type="region of interest" description="Disordered" evidence="2">
    <location>
        <begin position="214"/>
        <end position="388"/>
    </location>
</feature>
<evidence type="ECO:0000256" key="2">
    <source>
        <dbReference type="SAM" id="MobiDB-lite"/>
    </source>
</evidence>
<organism evidence="4 5">
    <name type="scientific">Volvox africanus</name>
    <dbReference type="NCBI Taxonomy" id="51714"/>
    <lineage>
        <taxon>Eukaryota</taxon>
        <taxon>Viridiplantae</taxon>
        <taxon>Chlorophyta</taxon>
        <taxon>core chlorophytes</taxon>
        <taxon>Chlorophyceae</taxon>
        <taxon>CS clade</taxon>
        <taxon>Chlamydomonadales</taxon>
        <taxon>Volvocaceae</taxon>
        <taxon>Volvox</taxon>
    </lineage>
</organism>
<reference evidence="4" key="1">
    <citation type="journal article" date="2021" name="Proc. Natl. Acad. Sci. U.S.A.">
        <title>Three genomes in the algal genus Volvox reveal the fate of a haploid sex-determining region after a transition to homothallism.</title>
        <authorList>
            <person name="Yamamoto K."/>
            <person name="Hamaji T."/>
            <person name="Kawai-Toyooka H."/>
            <person name="Matsuzaki R."/>
            <person name="Takahashi F."/>
            <person name="Nishimura Y."/>
            <person name="Kawachi M."/>
            <person name="Noguchi H."/>
            <person name="Minakuchi Y."/>
            <person name="Umen J.G."/>
            <person name="Toyoda A."/>
            <person name="Nozaki H."/>
        </authorList>
    </citation>
    <scope>NUCLEOTIDE SEQUENCE</scope>
    <source>
        <strain evidence="4">NIES-3780</strain>
    </source>
</reference>
<evidence type="ECO:0000313" key="5">
    <source>
        <dbReference type="Proteomes" id="UP000747399"/>
    </source>
</evidence>
<feature type="compositionally biased region" description="Polar residues" evidence="2">
    <location>
        <begin position="190"/>
        <end position="201"/>
    </location>
</feature>
<accession>A0A8J4BJV9</accession>
<dbReference type="SMART" id="SM00202">
    <property type="entry name" value="SR"/>
    <property type="match status" value="2"/>
</dbReference>
<feature type="compositionally biased region" description="Low complexity" evidence="2">
    <location>
        <begin position="215"/>
        <end position="234"/>
    </location>
</feature>
<dbReference type="PRINTS" id="PR01217">
    <property type="entry name" value="PRICHEXTENSN"/>
</dbReference>
<evidence type="ECO:0000313" key="4">
    <source>
        <dbReference type="EMBL" id="GIL63234.1"/>
    </source>
</evidence>
<dbReference type="PRINTS" id="PR00258">
    <property type="entry name" value="SPERACTRCPTR"/>
</dbReference>
<dbReference type="Pfam" id="PF00530">
    <property type="entry name" value="SRCR"/>
    <property type="match status" value="2"/>
</dbReference>
<dbReference type="InterPro" id="IPR036772">
    <property type="entry name" value="SRCR-like_dom_sf"/>
</dbReference>
<comment type="caution">
    <text evidence="4">The sequence shown here is derived from an EMBL/GenBank/DDBJ whole genome shotgun (WGS) entry which is preliminary data.</text>
</comment>
<keyword evidence="5" id="KW-1185">Reference proteome</keyword>
<dbReference type="Proteomes" id="UP000747399">
    <property type="component" value="Unassembled WGS sequence"/>
</dbReference>
<dbReference type="PROSITE" id="PS50287">
    <property type="entry name" value="SRCR_2"/>
    <property type="match status" value="2"/>
</dbReference>
<proteinExistence type="predicted"/>
<keyword evidence="1" id="KW-1015">Disulfide bond</keyword>
<dbReference type="PANTHER" id="PTHR48071">
    <property type="entry name" value="SRCR DOMAIN-CONTAINING PROTEIN"/>
    <property type="match status" value="1"/>
</dbReference>
<dbReference type="EMBL" id="BNCO01000056">
    <property type="protein sequence ID" value="GIL63234.1"/>
    <property type="molecule type" value="Genomic_DNA"/>
</dbReference>
<feature type="compositionally biased region" description="Pro residues" evidence="2">
    <location>
        <begin position="814"/>
        <end position="845"/>
    </location>
</feature>
<dbReference type="InterPro" id="IPR001190">
    <property type="entry name" value="SRCR"/>
</dbReference>
<feature type="domain" description="SRCR" evidence="3">
    <location>
        <begin position="382"/>
        <end position="500"/>
    </location>
</feature>
<evidence type="ECO:0000259" key="3">
    <source>
        <dbReference type="PROSITE" id="PS50287"/>
    </source>
</evidence>
<sequence>MAEGKFWRSAPLRLVNHLSVRDWFLIYVLALVTFDVLTIGKGLTNNDVFTNSSHRQGRINSTEWGGVHKISSVVCDAPAGDRRVSVRHLKTAEGSVRSEGQKSQPSLNNSSSNGTHFGSVKEDTDGNWDVPVQDPLRNGMADVVSTNGDDRSNRGENGSLRTAGSNSARVHDDSISGVNGKGPSNGNGGHINSSVNSNRYDNGNMYEQLYENIYGNSSGNENRSRSSNRNANETSNDDTDGNAHANGNDNSNDDDKLHNTPPSKDVSDTTAYTNDSADASANPHTDAKTNGSANGNANGKTGEMEDSKAKGNTSINASGNDLPQIQNGTEMSTGRHTGRDGVNSTHVNETHFTTATDAEGMNHRRTGQSVREADSPKPPFSLRLARRGSSSESGLLRSGLLQVSADGGLNWGSVCFQTFGVAEATVACRQMALGPLGLPRTASWSGFAASVPWPPADEMETLLNVQHCIGTESSLEDCARRPWGKQACAGDDGVAGVVCLADVDAVTSAAIHPVRLTGGSSPECGIVEVALGDGLWGTVCAAPSSASSSSSSVAAAATAATAASASGSAAPLSSNHTHPQAQKGKLATIAAAASVVCRQLGYTGGWLIGSAIASASTSASVSTTAAQIMLPVLSGMACQGNESSLLRCDHDGWGDASACSNAGAGGRLMAVECYGGGSSRPPPAYPPHYHHHQHVSLPYYAIPHASMTLQPSPEQPSPGPLEPAAGGNPQSPPPQTQPAPAPLYSPPPLLLPAPSYAPVKNEPLMPTPRPPPLYARVEDEPSPSPALPATPPFALPSPSRTPDAPVAGLRSSPRPSPDTPPIPSPMPEPPSPKPPPVPLSSSSPPPIRLPPLVTVLMAISGNPEEAHSGVGFATVRATGPARPCHAVSCHGACLALPLGSHPYLLSPSLTLY</sequence>
<feature type="compositionally biased region" description="Polar residues" evidence="2">
    <location>
        <begin position="155"/>
        <end position="168"/>
    </location>
</feature>
<dbReference type="Gene3D" id="3.10.250.10">
    <property type="entry name" value="SRCR-like domain"/>
    <property type="match status" value="2"/>
</dbReference>
<feature type="compositionally biased region" description="Polar residues" evidence="2">
    <location>
        <begin position="310"/>
        <end position="335"/>
    </location>
</feature>
<dbReference type="PANTHER" id="PTHR48071:SF18">
    <property type="entry name" value="DELETED IN MALIGNANT BRAIN TUMORS 1 PROTEIN-RELATED"/>
    <property type="match status" value="1"/>
</dbReference>
<name>A0A8J4BJV9_9CHLO</name>
<feature type="region of interest" description="Disordered" evidence="2">
    <location>
        <begin position="91"/>
        <end position="202"/>
    </location>
</feature>
<feature type="compositionally biased region" description="Polar residues" evidence="2">
    <location>
        <begin position="268"/>
        <end position="299"/>
    </location>
</feature>
<dbReference type="SUPFAM" id="SSF56487">
    <property type="entry name" value="SRCR-like"/>
    <property type="match status" value="3"/>
</dbReference>
<protein>
    <recommendedName>
        <fullName evidence="3">SRCR domain-containing protein</fullName>
    </recommendedName>
</protein>
<feature type="domain" description="SRCR" evidence="3">
    <location>
        <begin position="514"/>
        <end position="674"/>
    </location>
</feature>
<feature type="region of interest" description="Disordered" evidence="2">
    <location>
        <begin position="707"/>
        <end position="845"/>
    </location>
</feature>
<dbReference type="AlphaFoldDB" id="A0A8J4BJV9"/>
<feature type="compositionally biased region" description="Pro residues" evidence="2">
    <location>
        <begin position="730"/>
        <end position="751"/>
    </location>
</feature>
<feature type="compositionally biased region" description="Polar residues" evidence="2">
    <location>
        <begin position="101"/>
        <end position="116"/>
    </location>
</feature>
<gene>
    <name evidence="4" type="ORF">Vafri_17355</name>
</gene>
<feature type="compositionally biased region" description="Polar residues" evidence="2">
    <location>
        <begin position="342"/>
        <end position="356"/>
    </location>
</feature>
<feature type="compositionally biased region" description="Pro residues" evidence="2">
    <location>
        <begin position="782"/>
        <end position="795"/>
    </location>
</feature>
<dbReference type="GO" id="GO:0016020">
    <property type="term" value="C:membrane"/>
    <property type="evidence" value="ECO:0007669"/>
    <property type="project" value="InterPro"/>
</dbReference>
<evidence type="ECO:0000256" key="1">
    <source>
        <dbReference type="ARBA" id="ARBA00023157"/>
    </source>
</evidence>